<dbReference type="InterPro" id="IPR035992">
    <property type="entry name" value="Ricin_B-like_lectins"/>
</dbReference>
<dbReference type="GO" id="GO:0030246">
    <property type="term" value="F:carbohydrate binding"/>
    <property type="evidence" value="ECO:0007669"/>
    <property type="project" value="UniProtKB-KW"/>
</dbReference>
<accession>A0A495X0H6</accession>
<evidence type="ECO:0000259" key="1">
    <source>
        <dbReference type="SMART" id="SM00458"/>
    </source>
</evidence>
<feature type="domain" description="Ricin B lectin" evidence="1">
    <location>
        <begin position="37"/>
        <end position="179"/>
    </location>
</feature>
<keyword evidence="3" id="KW-1185">Reference proteome</keyword>
<reference evidence="2 3" key="1">
    <citation type="submission" date="2018-10" db="EMBL/GenBank/DDBJ databases">
        <title>Sequencing the genomes of 1000 actinobacteria strains.</title>
        <authorList>
            <person name="Klenk H.-P."/>
        </authorList>
    </citation>
    <scope>NUCLEOTIDE SEQUENCE [LARGE SCALE GENOMIC DNA]</scope>
    <source>
        <strain evidence="2 3">DSM 43911</strain>
    </source>
</reference>
<evidence type="ECO:0000313" key="3">
    <source>
        <dbReference type="Proteomes" id="UP000272729"/>
    </source>
</evidence>
<dbReference type="InterPro" id="IPR000772">
    <property type="entry name" value="Ricin_B_lectin"/>
</dbReference>
<dbReference type="SUPFAM" id="SSF50370">
    <property type="entry name" value="Ricin B-like lectins"/>
    <property type="match status" value="3"/>
</dbReference>
<dbReference type="OrthoDB" id="4273937at2"/>
<dbReference type="EMBL" id="RBXR01000001">
    <property type="protein sequence ID" value="RKT67056.1"/>
    <property type="molecule type" value="Genomic_DNA"/>
</dbReference>
<dbReference type="PROSITE" id="PS50231">
    <property type="entry name" value="RICIN_B_LECTIN"/>
    <property type="match status" value="2"/>
</dbReference>
<evidence type="ECO:0000313" key="2">
    <source>
        <dbReference type="EMBL" id="RKT67056.1"/>
    </source>
</evidence>
<dbReference type="RefSeq" id="WP_121217077.1">
    <property type="nucleotide sequence ID" value="NZ_JBIUBA010000032.1"/>
</dbReference>
<protein>
    <submittedName>
        <fullName evidence="2">Ricin-type beta-trefoil lectin protein</fullName>
    </submittedName>
</protein>
<dbReference type="AlphaFoldDB" id="A0A495X0H6"/>
<keyword evidence="2" id="KW-0430">Lectin</keyword>
<dbReference type="SMART" id="SM00458">
    <property type="entry name" value="RICIN"/>
    <property type="match status" value="2"/>
</dbReference>
<dbReference type="Proteomes" id="UP000272729">
    <property type="component" value="Unassembled WGS sequence"/>
</dbReference>
<dbReference type="Gene3D" id="2.80.10.50">
    <property type="match status" value="4"/>
</dbReference>
<comment type="caution">
    <text evidence="2">The sequence shown here is derived from an EMBL/GenBank/DDBJ whole genome shotgun (WGS) entry which is preliminary data.</text>
</comment>
<name>A0A495X0H6_9PSEU</name>
<feature type="domain" description="Ricin B lectin" evidence="1">
    <location>
        <begin position="180"/>
        <end position="327"/>
    </location>
</feature>
<dbReference type="Pfam" id="PF14200">
    <property type="entry name" value="RicinB_lectin_2"/>
    <property type="match status" value="2"/>
</dbReference>
<gene>
    <name evidence="2" type="ORF">DFJ66_0224</name>
</gene>
<proteinExistence type="predicted"/>
<organism evidence="2 3">
    <name type="scientific">Saccharothrix variisporea</name>
    <dbReference type="NCBI Taxonomy" id="543527"/>
    <lineage>
        <taxon>Bacteria</taxon>
        <taxon>Bacillati</taxon>
        <taxon>Actinomycetota</taxon>
        <taxon>Actinomycetes</taxon>
        <taxon>Pseudonocardiales</taxon>
        <taxon>Pseudonocardiaceae</taxon>
        <taxon>Saccharothrix</taxon>
    </lineage>
</organism>
<dbReference type="CDD" id="cd00161">
    <property type="entry name" value="beta-trefoil_Ricin-like"/>
    <property type="match status" value="2"/>
</dbReference>
<sequence>MWRAVRRLALLVAVVAGALLGTTAPGWALPVFVNDETWAYLSNPQTGMAVDVEAASTTDQARVQTWPFHGDLNQYWQVKKVAGTPYVMVVAAHSRRCLDVQWGNWNNGTPVWQWGCYGGDAQLWQPEQSASDGAGGVTFRLRNKGSGRCLEIPGGMAAHGAKLGIWDCHGGRNQEWRYGSYLSNPTRGHVADIPGWDTRPGTGAQMWTFHGGTNQQFTAAYTSGHGASARKLRVAHSGLCLGLQSADIGRNGAPVVQQICEADPWGDANQVWFEERVASDKWGWPIHRYRNAASGKCLDIWVHDAAVGARVLQWDCHNGWNQQWRAR</sequence>